<sequence>MNNLREPRQTEALQETIQRYFQERNKSWVTGELAGVVQAARVKDNVRALQVLSQPLKYKQREVGARRSRIFRAHTQVVIQQLEHNAEDGGIDAIVDECVTWVYQDRPDYGVESRGIRHWQKWVYEDGHWKLAADVASDERRTADAEAAVFPTVPDGHAGGVWGDGFRAPCTTYDRVRAYRYSELWWNGFNPRFVKFVDDDCTNFISQCILAGGFRMTGGQNRASGWWYRFSGTSPNGNNWSYSWAMSNALYQYLVNKGGANVVSSARELKVGDLILYDWNGTGRFGHSVIVVDFDGRGDPLVNAHTVPSWHRHYRYLDSPAWTSRTRYAYLHLPDQLC</sequence>
<gene>
    <name evidence="2" type="ORF">J2S03_002605</name>
</gene>
<reference evidence="2 3" key="1">
    <citation type="submission" date="2023-07" db="EMBL/GenBank/DDBJ databases">
        <title>Genomic Encyclopedia of Type Strains, Phase IV (KMG-IV): sequencing the most valuable type-strain genomes for metagenomic binning, comparative biology and taxonomic classification.</title>
        <authorList>
            <person name="Goeker M."/>
        </authorList>
    </citation>
    <scope>NUCLEOTIDE SEQUENCE [LARGE SCALE GENOMIC DNA]</scope>
    <source>
        <strain evidence="2 3">DSM 4006</strain>
    </source>
</reference>
<proteinExistence type="predicted"/>
<dbReference type="EMBL" id="JAUSTP010000023">
    <property type="protein sequence ID" value="MDQ0190738.1"/>
    <property type="molecule type" value="Genomic_DNA"/>
</dbReference>
<dbReference type="PANTHER" id="PTHR40032">
    <property type="entry name" value="EXPORTED PROTEIN-RELATED"/>
    <property type="match status" value="1"/>
</dbReference>
<dbReference type="InterPro" id="IPR024301">
    <property type="entry name" value="Amidase_6"/>
</dbReference>
<protein>
    <recommendedName>
        <fullName evidence="1">Putative amidase domain-containing protein</fullName>
    </recommendedName>
</protein>
<evidence type="ECO:0000259" key="1">
    <source>
        <dbReference type="Pfam" id="PF12671"/>
    </source>
</evidence>
<name>A0ABT9XKC2_9BACL</name>
<dbReference type="Proteomes" id="UP001232973">
    <property type="component" value="Unassembled WGS sequence"/>
</dbReference>
<keyword evidence="3" id="KW-1185">Reference proteome</keyword>
<feature type="domain" description="Putative amidase" evidence="1">
    <location>
        <begin position="173"/>
        <end position="315"/>
    </location>
</feature>
<dbReference type="PANTHER" id="PTHR40032:SF1">
    <property type="entry name" value="EXPORTED PROTEIN"/>
    <property type="match status" value="1"/>
</dbReference>
<accession>A0ABT9XKC2</accession>
<evidence type="ECO:0000313" key="2">
    <source>
        <dbReference type="EMBL" id="MDQ0190738.1"/>
    </source>
</evidence>
<dbReference type="Pfam" id="PF12671">
    <property type="entry name" value="Amidase_6"/>
    <property type="match status" value="1"/>
</dbReference>
<comment type="caution">
    <text evidence="2">The sequence shown here is derived from an EMBL/GenBank/DDBJ whole genome shotgun (WGS) entry which is preliminary data.</text>
</comment>
<organism evidence="2 3">
    <name type="scientific">Alicyclobacillus cycloheptanicus</name>
    <dbReference type="NCBI Taxonomy" id="1457"/>
    <lineage>
        <taxon>Bacteria</taxon>
        <taxon>Bacillati</taxon>
        <taxon>Bacillota</taxon>
        <taxon>Bacilli</taxon>
        <taxon>Bacillales</taxon>
        <taxon>Alicyclobacillaceae</taxon>
        <taxon>Alicyclobacillus</taxon>
    </lineage>
</organism>
<evidence type="ECO:0000313" key="3">
    <source>
        <dbReference type="Proteomes" id="UP001232973"/>
    </source>
</evidence>
<dbReference type="RefSeq" id="WP_274454489.1">
    <property type="nucleotide sequence ID" value="NZ_CP067097.1"/>
</dbReference>